<sequence>MEEKSITIKSENPVENMQLARDVAGVCREIVLQSAIAIQGKRYVPVDSWQAICNAHGCAASSGSVERVDGGFRAIGQIRRRSNGVIIAEAEGFVGDDEPQWAGRPEYAKRAMAQTRAISRACRSAFAHVVVLIDKDLSTTPAEEVLKGGFVHDVPTSRKSNTSQQAEVSTTVPIGQPATKEHRDVYFKPNGKKNFIKEFGAELFKHNDVYVYAPIGTYDRVSKGLPIDLTPQTTPNKTNLEKPVNGSAQPELVGAGVRTGPTVSDEEDLF</sequence>
<feature type="region of interest" description="Disordered" evidence="1">
    <location>
        <begin position="229"/>
        <end position="270"/>
    </location>
</feature>
<keyword evidence="2" id="KW-0614">Plasmid</keyword>
<evidence type="ECO:0000313" key="2">
    <source>
        <dbReference type="EMBL" id="AVH81598.1"/>
    </source>
</evidence>
<evidence type="ECO:0000256" key="1">
    <source>
        <dbReference type="SAM" id="MobiDB-lite"/>
    </source>
</evidence>
<organism evidence="2">
    <name type="scientific">Leptospira mayottensis 200901116</name>
    <dbReference type="NCBI Taxonomy" id="1192864"/>
    <lineage>
        <taxon>Bacteria</taxon>
        <taxon>Pseudomonadati</taxon>
        <taxon>Spirochaetota</taxon>
        <taxon>Spirochaetia</taxon>
        <taxon>Leptospirales</taxon>
        <taxon>Leptospiraceae</taxon>
        <taxon>Leptospira</taxon>
    </lineage>
</organism>
<dbReference type="EMBL" id="MF974398">
    <property type="protein sequence ID" value="AVH81598.1"/>
    <property type="molecule type" value="Genomic_DNA"/>
</dbReference>
<geneLocation type="plasmid" evidence="2">
    <name>p2_L200901116</name>
</geneLocation>
<dbReference type="RefSeq" id="WP_002745911.1">
    <property type="nucleotide sequence ID" value="NZ_MF974398.1"/>
</dbReference>
<reference evidence="2" key="1">
    <citation type="journal article" date="2018" name="Sci. Rep.">
        <title>Characterization of LE3 and LE4, the only lytic phages known to infect the spirochete Leptospira.</title>
        <authorList>
            <person name="Schiettekatte O."/>
            <person name="Vincent A.T."/>
            <person name="Malosse C."/>
            <person name="Lechat P."/>
            <person name="Chamot-Rooke J."/>
            <person name="Veyrier F.J."/>
            <person name="Picardeau M."/>
            <person name="Bourhy P."/>
        </authorList>
    </citation>
    <scope>NUCLEOTIDE SEQUENCE</scope>
    <source>
        <plasmid evidence="2">p2_L200901116</plasmid>
    </source>
</reference>
<proteinExistence type="predicted"/>
<name>M6UZY9_9LEPT</name>
<protein>
    <submittedName>
        <fullName evidence="2">Uncharacterized protein</fullName>
    </submittedName>
</protein>
<dbReference type="AlphaFoldDB" id="M6UZY9"/>
<accession>M6UZY9</accession>